<dbReference type="Gene3D" id="3.20.20.370">
    <property type="entry name" value="Glycoside hydrolase/deacetylase"/>
    <property type="match status" value="1"/>
</dbReference>
<evidence type="ECO:0000256" key="1">
    <source>
        <dbReference type="SAM" id="MobiDB-lite"/>
    </source>
</evidence>
<organism evidence="3">
    <name type="scientific">marine metagenome</name>
    <dbReference type="NCBI Taxonomy" id="408172"/>
    <lineage>
        <taxon>unclassified sequences</taxon>
        <taxon>metagenomes</taxon>
        <taxon>ecological metagenomes</taxon>
    </lineage>
</organism>
<dbReference type="GO" id="GO:0005975">
    <property type="term" value="P:carbohydrate metabolic process"/>
    <property type="evidence" value="ECO:0007669"/>
    <property type="project" value="InterPro"/>
</dbReference>
<dbReference type="GO" id="GO:0016810">
    <property type="term" value="F:hydrolase activity, acting on carbon-nitrogen (but not peptide) bonds"/>
    <property type="evidence" value="ECO:0007669"/>
    <property type="project" value="InterPro"/>
</dbReference>
<reference evidence="3" key="1">
    <citation type="submission" date="2018-05" db="EMBL/GenBank/DDBJ databases">
        <authorList>
            <person name="Lanie J.A."/>
            <person name="Ng W.-L."/>
            <person name="Kazmierczak K.M."/>
            <person name="Andrzejewski T.M."/>
            <person name="Davidsen T.M."/>
            <person name="Wayne K.J."/>
            <person name="Tettelin H."/>
            <person name="Glass J.I."/>
            <person name="Rusch D."/>
            <person name="Podicherti R."/>
            <person name="Tsui H.-C.T."/>
            <person name="Winkler M.E."/>
        </authorList>
    </citation>
    <scope>NUCLEOTIDE SEQUENCE</scope>
</reference>
<dbReference type="PANTHER" id="PTHR43123">
    <property type="entry name" value="POLYSACCHARIDE DEACETYLASE-RELATED"/>
    <property type="match status" value="1"/>
</dbReference>
<dbReference type="SUPFAM" id="SSF88713">
    <property type="entry name" value="Glycoside hydrolase/deacetylase"/>
    <property type="match status" value="1"/>
</dbReference>
<dbReference type="Pfam" id="PF01522">
    <property type="entry name" value="Polysacc_deac_1"/>
    <property type="match status" value="1"/>
</dbReference>
<feature type="compositionally biased region" description="Basic and acidic residues" evidence="1">
    <location>
        <begin position="8"/>
        <end position="18"/>
    </location>
</feature>
<dbReference type="AlphaFoldDB" id="A0A381TYX9"/>
<dbReference type="InterPro" id="IPR011330">
    <property type="entry name" value="Glyco_hydro/deAcase_b/a-brl"/>
</dbReference>
<proteinExistence type="predicted"/>
<dbReference type="InterPro" id="IPR017625">
    <property type="entry name" value="PuuE"/>
</dbReference>
<dbReference type="EMBL" id="UINC01005335">
    <property type="protein sequence ID" value="SVA20661.1"/>
    <property type="molecule type" value="Genomic_DNA"/>
</dbReference>
<dbReference type="InterPro" id="IPR002509">
    <property type="entry name" value="NODB_dom"/>
</dbReference>
<gene>
    <name evidence="3" type="ORF">METZ01_LOCUS73515</name>
</gene>
<accession>A0A381TYX9</accession>
<feature type="region of interest" description="Disordered" evidence="1">
    <location>
        <begin position="1"/>
        <end position="22"/>
    </location>
</feature>
<feature type="domain" description="NodB homology" evidence="2">
    <location>
        <begin position="69"/>
        <end position="287"/>
    </location>
</feature>
<dbReference type="PROSITE" id="PS51677">
    <property type="entry name" value="NODB"/>
    <property type="match status" value="1"/>
</dbReference>
<dbReference type="PANTHER" id="PTHR43123:SF4">
    <property type="entry name" value="POLYSACCHARIDE DEACETYLASE"/>
    <property type="match status" value="1"/>
</dbReference>
<evidence type="ECO:0000313" key="3">
    <source>
        <dbReference type="EMBL" id="SVA20661.1"/>
    </source>
</evidence>
<dbReference type="CDD" id="cd10977">
    <property type="entry name" value="CE4_PuuE_SpCDA1"/>
    <property type="match status" value="1"/>
</dbReference>
<name>A0A381TYX9_9ZZZZ</name>
<evidence type="ECO:0000259" key="2">
    <source>
        <dbReference type="PROSITE" id="PS51677"/>
    </source>
</evidence>
<protein>
    <recommendedName>
        <fullName evidence="2">NodB homology domain-containing protein</fullName>
    </recommendedName>
</protein>
<sequence>MKNQAQPRDFRGYGDKQPKANWPNDARVAVSIVVNIEEGAELSLNAGDERNENMYEASISGDIVDIPDLCMESHYEYGTRAGYWRIATLLDQIGVPVTMSCCGRALEVSPWLAKDMVERGYEISAHSYRWEPHAHMDEDHERQIIRKCVDSIQSASGVRPIGWHTKSQPSMNTRRLLVQEGGFLYDSNAYNDDLPYIVSISGRSHVVLPYAFDTNDMRFEPGSGFVFANDFSHYCIDAFDQLWHEGAETPKMMSVGLHLRIIGRPARIAGLAKLLTHMKNKGGVWFARREQIARHWRELNGLSPWPD</sequence>